<evidence type="ECO:0000313" key="7">
    <source>
        <dbReference type="EMBL" id="KIV93725.1"/>
    </source>
</evidence>
<dbReference type="InterPro" id="IPR044149">
    <property type="entry name" value="Nitrilases_CHs"/>
</dbReference>
<keyword evidence="5" id="KW-0732">Signal</keyword>
<gene>
    <name evidence="7" type="ORF">PV10_04920</name>
</gene>
<comment type="catalytic activity">
    <reaction evidence="3">
        <text>a nitrile + 2 H2O = a carboxylate + NH4(+)</text>
        <dbReference type="Rhea" id="RHEA:21724"/>
        <dbReference type="ChEBI" id="CHEBI:15377"/>
        <dbReference type="ChEBI" id="CHEBI:18379"/>
        <dbReference type="ChEBI" id="CHEBI:28938"/>
        <dbReference type="ChEBI" id="CHEBI:29067"/>
        <dbReference type="EC" id="3.5.5.1"/>
    </reaction>
</comment>
<keyword evidence="2" id="KW-0378">Hydrolase</keyword>
<dbReference type="AlphaFoldDB" id="A0A0D1WWF4"/>
<evidence type="ECO:0000259" key="6">
    <source>
        <dbReference type="PROSITE" id="PS50263"/>
    </source>
</evidence>
<dbReference type="InterPro" id="IPR036526">
    <property type="entry name" value="C-N_Hydrolase_sf"/>
</dbReference>
<dbReference type="HOGENOM" id="CLU_797174_0_0_1"/>
<dbReference type="InterPro" id="IPR003010">
    <property type="entry name" value="C-N_Hydrolase"/>
</dbReference>
<evidence type="ECO:0000256" key="3">
    <source>
        <dbReference type="ARBA" id="ARBA00036406"/>
    </source>
</evidence>
<dbReference type="PANTHER" id="PTHR46044">
    <property type="entry name" value="NITRILASE"/>
    <property type="match status" value="1"/>
</dbReference>
<dbReference type="RefSeq" id="XP_016225299.1">
    <property type="nucleotide sequence ID" value="XM_016369511.1"/>
</dbReference>
<dbReference type="Gene3D" id="3.60.110.10">
    <property type="entry name" value="Carbon-nitrogen hydrolase"/>
    <property type="match status" value="1"/>
</dbReference>
<dbReference type="STRING" id="212818.A0A0D1WWF4"/>
<dbReference type="GeneID" id="27322765"/>
<comment type="similarity">
    <text evidence="1">Belongs to the carbon-nitrogen hydrolase superfamily. Nitrilase family.</text>
</comment>
<evidence type="ECO:0000256" key="4">
    <source>
        <dbReference type="ARBA" id="ARBA00039045"/>
    </source>
</evidence>
<feature type="domain" description="CN hydrolase" evidence="6">
    <location>
        <begin position="63"/>
        <end position="317"/>
    </location>
</feature>
<dbReference type="Proteomes" id="UP000054302">
    <property type="component" value="Unassembled WGS sequence"/>
</dbReference>
<feature type="chain" id="PRO_5002236211" description="nitrilase" evidence="5">
    <location>
        <begin position="26"/>
        <end position="393"/>
    </location>
</feature>
<evidence type="ECO:0000256" key="2">
    <source>
        <dbReference type="ARBA" id="ARBA00022801"/>
    </source>
</evidence>
<evidence type="ECO:0000256" key="1">
    <source>
        <dbReference type="ARBA" id="ARBA00008129"/>
    </source>
</evidence>
<sequence length="393" mass="43816">MSARRFVSLLWSASVLLAPTSLAVAVSSGKAVHKLNARGFYDHLDPENFIIASVIQSPFEGPIPVSVWTEPQSLPQGTWNITLTTQRAVRFIHEAAAGGVGLLAFPEVWFPGYPFPMKAQPKYTQDYIDNSLVEGDSNWNALVEAVQEAGIYVAIGASERRGDLLFMTQVLWSPEGEKLIHRQKVRASAYERNLWSDGDWNDLKVVATPYGRIGLLECWEHLHPQMTFPMQAQLEDIHVAMYPNFADPHMVDNPETVLHPFSSMKVNMAGVHVYTATSKTWTVVAVNGGSLIMNPVGVIQSMMGPFPQGTYDAPTYHGVSVNTTTFRKNRTYEINSQFGFGSLLEMIQAYPDYIPKDTGTWVQKKEVTVFYLLEQAAQNITYFDGDDSAETIL</sequence>
<feature type="signal peptide" evidence="5">
    <location>
        <begin position="1"/>
        <end position="25"/>
    </location>
</feature>
<proteinExistence type="inferred from homology"/>
<dbReference type="OrthoDB" id="10250282at2759"/>
<dbReference type="PANTHER" id="PTHR46044:SF14">
    <property type="entry name" value="ARYLACETONITRILASE"/>
    <property type="match status" value="1"/>
</dbReference>
<dbReference type="GO" id="GO:0000257">
    <property type="term" value="F:nitrilase activity"/>
    <property type="evidence" value="ECO:0007669"/>
    <property type="project" value="UniProtKB-EC"/>
</dbReference>
<protein>
    <recommendedName>
        <fullName evidence="4">nitrilase</fullName>
        <ecNumber evidence="4">3.5.5.1</ecNumber>
    </recommendedName>
</protein>
<dbReference type="VEuPathDB" id="FungiDB:PV10_04920"/>
<evidence type="ECO:0000313" key="8">
    <source>
        <dbReference type="Proteomes" id="UP000054302"/>
    </source>
</evidence>
<evidence type="ECO:0000256" key="5">
    <source>
        <dbReference type="SAM" id="SignalP"/>
    </source>
</evidence>
<reference evidence="7 8" key="1">
    <citation type="submission" date="2015-01" db="EMBL/GenBank/DDBJ databases">
        <title>The Genome Sequence of Exophiala mesophila CBS40295.</title>
        <authorList>
            <consortium name="The Broad Institute Genomics Platform"/>
            <person name="Cuomo C."/>
            <person name="de Hoog S."/>
            <person name="Gorbushina A."/>
            <person name="Stielow B."/>
            <person name="Teixiera M."/>
            <person name="Abouelleil A."/>
            <person name="Chapman S.B."/>
            <person name="Priest M."/>
            <person name="Young S.K."/>
            <person name="Wortman J."/>
            <person name="Nusbaum C."/>
            <person name="Birren B."/>
        </authorList>
    </citation>
    <scope>NUCLEOTIDE SEQUENCE [LARGE SCALE GENOMIC DNA]</scope>
    <source>
        <strain evidence="7 8">CBS 40295</strain>
    </source>
</reference>
<dbReference type="PROSITE" id="PS50263">
    <property type="entry name" value="CN_HYDROLASE"/>
    <property type="match status" value="1"/>
</dbReference>
<dbReference type="EC" id="3.5.5.1" evidence="4"/>
<organism evidence="7 8">
    <name type="scientific">Exophiala mesophila</name>
    <name type="common">Black yeast-like fungus</name>
    <dbReference type="NCBI Taxonomy" id="212818"/>
    <lineage>
        <taxon>Eukaryota</taxon>
        <taxon>Fungi</taxon>
        <taxon>Dikarya</taxon>
        <taxon>Ascomycota</taxon>
        <taxon>Pezizomycotina</taxon>
        <taxon>Eurotiomycetes</taxon>
        <taxon>Chaetothyriomycetidae</taxon>
        <taxon>Chaetothyriales</taxon>
        <taxon>Herpotrichiellaceae</taxon>
        <taxon>Exophiala</taxon>
    </lineage>
</organism>
<dbReference type="OMA" id="RWGLLEC"/>
<dbReference type="Pfam" id="PF00795">
    <property type="entry name" value="CN_hydrolase"/>
    <property type="match status" value="1"/>
</dbReference>
<dbReference type="SUPFAM" id="SSF56317">
    <property type="entry name" value="Carbon-nitrogen hydrolase"/>
    <property type="match status" value="1"/>
</dbReference>
<name>A0A0D1WWF4_EXOME</name>
<dbReference type="EMBL" id="KN847522">
    <property type="protein sequence ID" value="KIV93725.1"/>
    <property type="molecule type" value="Genomic_DNA"/>
</dbReference>
<accession>A0A0D1WWF4</accession>
<keyword evidence="8" id="KW-1185">Reference proteome</keyword>